<feature type="region of interest" description="Disordered" evidence="1">
    <location>
        <begin position="1"/>
        <end position="54"/>
    </location>
</feature>
<gene>
    <name evidence="2" type="ORF">B296_00035144</name>
</gene>
<reference evidence="2 3" key="1">
    <citation type="journal article" date="2014" name="Agronomy (Basel)">
        <title>A Draft Genome Sequence for Ensete ventricosum, the Drought-Tolerant Tree Against Hunger.</title>
        <authorList>
            <person name="Harrison J."/>
            <person name="Moore K.A."/>
            <person name="Paszkiewicz K."/>
            <person name="Jones T."/>
            <person name="Grant M."/>
            <person name="Ambacheew D."/>
            <person name="Muzemil S."/>
            <person name="Studholme D.J."/>
        </authorList>
    </citation>
    <scope>NUCLEOTIDE SEQUENCE [LARGE SCALE GENOMIC DNA]</scope>
</reference>
<name>A0A426XF48_ENSVE</name>
<dbReference type="Proteomes" id="UP000287651">
    <property type="component" value="Unassembled WGS sequence"/>
</dbReference>
<proteinExistence type="predicted"/>
<evidence type="ECO:0000313" key="2">
    <source>
        <dbReference type="EMBL" id="RRT38086.1"/>
    </source>
</evidence>
<evidence type="ECO:0000313" key="3">
    <source>
        <dbReference type="Proteomes" id="UP000287651"/>
    </source>
</evidence>
<dbReference type="EMBL" id="AMZH03021574">
    <property type="protein sequence ID" value="RRT38086.1"/>
    <property type="molecule type" value="Genomic_DNA"/>
</dbReference>
<accession>A0A426XF48</accession>
<evidence type="ECO:0000256" key="1">
    <source>
        <dbReference type="SAM" id="MobiDB-lite"/>
    </source>
</evidence>
<dbReference type="AlphaFoldDB" id="A0A426XF48"/>
<organism evidence="2 3">
    <name type="scientific">Ensete ventricosum</name>
    <name type="common">Abyssinian banana</name>
    <name type="synonym">Musa ensete</name>
    <dbReference type="NCBI Taxonomy" id="4639"/>
    <lineage>
        <taxon>Eukaryota</taxon>
        <taxon>Viridiplantae</taxon>
        <taxon>Streptophyta</taxon>
        <taxon>Embryophyta</taxon>
        <taxon>Tracheophyta</taxon>
        <taxon>Spermatophyta</taxon>
        <taxon>Magnoliopsida</taxon>
        <taxon>Liliopsida</taxon>
        <taxon>Zingiberales</taxon>
        <taxon>Musaceae</taxon>
        <taxon>Ensete</taxon>
    </lineage>
</organism>
<sequence length="87" mass="9081">MLSACKGSWPQQGLLPEAYKRSPVRRQPTGKGTTRKGCHLQGWPRPPAGPTPAGVALTAGATAPWQGGCRRIRAVVACVGVATSTMQ</sequence>
<comment type="caution">
    <text evidence="2">The sequence shown here is derived from an EMBL/GenBank/DDBJ whole genome shotgun (WGS) entry which is preliminary data.</text>
</comment>
<protein>
    <submittedName>
        <fullName evidence="2">Uncharacterized protein</fullName>
    </submittedName>
</protein>